<sequence length="101" mass="11797">MVYSVQQIKYEILAYMKEFGGDFSHYYVGITHDPENALFKNHKVDRKKDPWLYKQALTFQAARTAQDYFLSRLKADGEVIMAGDEDTDCVYVYKKSKRTAP</sequence>
<accession>A0A382KMI8</accession>
<protein>
    <submittedName>
        <fullName evidence="1">Uncharacterized protein</fullName>
    </submittedName>
</protein>
<name>A0A382KMI8_9ZZZZ</name>
<organism evidence="1">
    <name type="scientific">marine metagenome</name>
    <dbReference type="NCBI Taxonomy" id="408172"/>
    <lineage>
        <taxon>unclassified sequences</taxon>
        <taxon>metagenomes</taxon>
        <taxon>ecological metagenomes</taxon>
    </lineage>
</organism>
<gene>
    <name evidence="1" type="ORF">METZ01_LOCUS278270</name>
</gene>
<reference evidence="1" key="1">
    <citation type="submission" date="2018-05" db="EMBL/GenBank/DDBJ databases">
        <authorList>
            <person name="Lanie J.A."/>
            <person name="Ng W.-L."/>
            <person name="Kazmierczak K.M."/>
            <person name="Andrzejewski T.M."/>
            <person name="Davidsen T.M."/>
            <person name="Wayne K.J."/>
            <person name="Tettelin H."/>
            <person name="Glass J.I."/>
            <person name="Rusch D."/>
            <person name="Podicherti R."/>
            <person name="Tsui H.-C.T."/>
            <person name="Winkler M.E."/>
        </authorList>
    </citation>
    <scope>NUCLEOTIDE SEQUENCE</scope>
</reference>
<dbReference type="EMBL" id="UINC01081502">
    <property type="protein sequence ID" value="SVC25416.1"/>
    <property type="molecule type" value="Genomic_DNA"/>
</dbReference>
<dbReference type="AlphaFoldDB" id="A0A382KMI8"/>
<proteinExistence type="predicted"/>
<evidence type="ECO:0000313" key="1">
    <source>
        <dbReference type="EMBL" id="SVC25416.1"/>
    </source>
</evidence>